<evidence type="ECO:0000256" key="7">
    <source>
        <dbReference type="RuleBase" id="RU363032"/>
    </source>
</evidence>
<dbReference type="Proteomes" id="UP001432000">
    <property type="component" value="Chromosome"/>
</dbReference>
<evidence type="ECO:0000256" key="6">
    <source>
        <dbReference type="ARBA" id="ARBA00023136"/>
    </source>
</evidence>
<dbReference type="RefSeq" id="WP_338889235.1">
    <property type="nucleotide sequence ID" value="NZ_CP147846.1"/>
</dbReference>
<gene>
    <name evidence="9" type="ORF">WDS16_27125</name>
</gene>
<keyword evidence="4 7" id="KW-0812">Transmembrane</keyword>
<dbReference type="InterPro" id="IPR035906">
    <property type="entry name" value="MetI-like_sf"/>
</dbReference>
<keyword evidence="3" id="KW-1003">Cell membrane</keyword>
<reference evidence="9 10" key="1">
    <citation type="submission" date="2024-03" db="EMBL/GenBank/DDBJ databases">
        <title>Natural products discovery in diverse microorganisms through a two-stage MS feature dereplication strategy.</title>
        <authorList>
            <person name="Zhang R."/>
        </authorList>
    </citation>
    <scope>NUCLEOTIDE SEQUENCE [LARGE SCALE GENOMIC DNA]</scope>
    <source>
        <strain evidence="9 10">18930</strain>
    </source>
</reference>
<organism evidence="9 10">
    <name type="scientific">Rhodococcus sovatensis</name>
    <dbReference type="NCBI Taxonomy" id="1805840"/>
    <lineage>
        <taxon>Bacteria</taxon>
        <taxon>Bacillati</taxon>
        <taxon>Actinomycetota</taxon>
        <taxon>Actinomycetes</taxon>
        <taxon>Mycobacteriales</taxon>
        <taxon>Nocardiaceae</taxon>
        <taxon>Rhodococcus</taxon>
    </lineage>
</organism>
<dbReference type="EMBL" id="CP147846">
    <property type="protein sequence ID" value="WXG68809.1"/>
    <property type="molecule type" value="Genomic_DNA"/>
</dbReference>
<dbReference type="CDD" id="cd06261">
    <property type="entry name" value="TM_PBP2"/>
    <property type="match status" value="1"/>
</dbReference>
<dbReference type="Pfam" id="PF19300">
    <property type="entry name" value="BPD_transp_1_N"/>
    <property type="match status" value="1"/>
</dbReference>
<name>A0ABZ2PIK5_9NOCA</name>
<comment type="similarity">
    <text evidence="7">Belongs to the binding-protein-dependent transport system permease family.</text>
</comment>
<protein>
    <submittedName>
        <fullName evidence="9">ABC transporter permease</fullName>
    </submittedName>
</protein>
<feature type="transmembrane region" description="Helical" evidence="7">
    <location>
        <begin position="164"/>
        <end position="189"/>
    </location>
</feature>
<feature type="transmembrane region" description="Helical" evidence="7">
    <location>
        <begin position="209"/>
        <end position="227"/>
    </location>
</feature>
<evidence type="ECO:0000256" key="1">
    <source>
        <dbReference type="ARBA" id="ARBA00004651"/>
    </source>
</evidence>
<keyword evidence="2 7" id="KW-0813">Transport</keyword>
<evidence type="ECO:0000256" key="4">
    <source>
        <dbReference type="ARBA" id="ARBA00022692"/>
    </source>
</evidence>
<dbReference type="Pfam" id="PF00528">
    <property type="entry name" value="BPD_transp_1"/>
    <property type="match status" value="1"/>
</dbReference>
<dbReference type="Gene3D" id="1.10.3720.10">
    <property type="entry name" value="MetI-like"/>
    <property type="match status" value="1"/>
</dbReference>
<keyword evidence="10" id="KW-1185">Reference proteome</keyword>
<keyword evidence="5 7" id="KW-1133">Transmembrane helix</keyword>
<dbReference type="InterPro" id="IPR045621">
    <property type="entry name" value="BPD_transp_1_N"/>
</dbReference>
<keyword evidence="6 7" id="KW-0472">Membrane</keyword>
<sequence>MITTTAPAVVASPRPRYSVRQRNPVLATLLRRGIYGVATLFVVSILIFAATNILPGDVAEVVLGRGATPETVAALQQRLGLDQSLVARYLDWVGGVLRGDLGESAVGAAQNAPDARVSAMIGAPLVNSAILAGVSALLLVPLSLLLGVFAAVREGRPADQLTSYVTLILGCLPEFVVGAMLILVFSTNLGWFPPVALIAPGSSPLSDPATLVLPVVTLIGAALAFAARQVRAGMVTTLKQDYVVIARLNGLPESKVLRRYALRNAVATTVQTYAQAIQYLFAGVIVVEALYAYPGIGTQLVQAVTSRDTTAVAGIAVVLAAGYIVVNIVADVLVTLLVPKLRTGLAQ</sequence>
<feature type="transmembrane region" description="Helical" evidence="7">
    <location>
        <begin position="129"/>
        <end position="152"/>
    </location>
</feature>
<dbReference type="InterPro" id="IPR000515">
    <property type="entry name" value="MetI-like"/>
</dbReference>
<accession>A0ABZ2PIK5</accession>
<evidence type="ECO:0000259" key="8">
    <source>
        <dbReference type="PROSITE" id="PS50928"/>
    </source>
</evidence>
<evidence type="ECO:0000256" key="3">
    <source>
        <dbReference type="ARBA" id="ARBA00022475"/>
    </source>
</evidence>
<evidence type="ECO:0000256" key="2">
    <source>
        <dbReference type="ARBA" id="ARBA00022448"/>
    </source>
</evidence>
<feature type="transmembrane region" description="Helical" evidence="7">
    <location>
        <begin position="276"/>
        <end position="293"/>
    </location>
</feature>
<dbReference type="PANTHER" id="PTHR43163:SF3">
    <property type="entry name" value="PEPTIDE ABC TRANSPORTER PERMEASE PROTEIN"/>
    <property type="match status" value="1"/>
</dbReference>
<evidence type="ECO:0000256" key="5">
    <source>
        <dbReference type="ARBA" id="ARBA00022989"/>
    </source>
</evidence>
<dbReference type="PANTHER" id="PTHR43163">
    <property type="entry name" value="DIPEPTIDE TRANSPORT SYSTEM PERMEASE PROTEIN DPPB-RELATED"/>
    <property type="match status" value="1"/>
</dbReference>
<evidence type="ECO:0000313" key="9">
    <source>
        <dbReference type="EMBL" id="WXG68809.1"/>
    </source>
</evidence>
<dbReference type="SUPFAM" id="SSF161098">
    <property type="entry name" value="MetI-like"/>
    <property type="match status" value="1"/>
</dbReference>
<proteinExistence type="inferred from homology"/>
<dbReference type="PROSITE" id="PS50928">
    <property type="entry name" value="ABC_TM1"/>
    <property type="match status" value="1"/>
</dbReference>
<feature type="domain" description="ABC transmembrane type-1" evidence="8">
    <location>
        <begin position="125"/>
        <end position="330"/>
    </location>
</feature>
<feature type="transmembrane region" description="Helical" evidence="7">
    <location>
        <begin position="34"/>
        <end position="54"/>
    </location>
</feature>
<feature type="transmembrane region" description="Helical" evidence="7">
    <location>
        <begin position="313"/>
        <end position="338"/>
    </location>
</feature>
<comment type="subcellular location">
    <subcellularLocation>
        <location evidence="1 7">Cell membrane</location>
        <topology evidence="1 7">Multi-pass membrane protein</topology>
    </subcellularLocation>
</comment>
<evidence type="ECO:0000313" key="10">
    <source>
        <dbReference type="Proteomes" id="UP001432000"/>
    </source>
</evidence>